<name>A0A9Q1GZ99_9CARY</name>
<dbReference type="Pfam" id="PF01190">
    <property type="entry name" value="Pollen_Ole_e_1"/>
    <property type="match status" value="1"/>
</dbReference>
<evidence type="ECO:0000256" key="2">
    <source>
        <dbReference type="SAM" id="MobiDB-lite"/>
    </source>
</evidence>
<keyword evidence="3" id="KW-0472">Membrane</keyword>
<feature type="region of interest" description="Disordered" evidence="2">
    <location>
        <begin position="1"/>
        <end position="96"/>
    </location>
</feature>
<keyword evidence="3" id="KW-0812">Transmembrane</keyword>
<keyword evidence="5" id="KW-1185">Reference proteome</keyword>
<dbReference type="AlphaFoldDB" id="A0A9Q1GZ99"/>
<dbReference type="Proteomes" id="UP001153076">
    <property type="component" value="Unassembled WGS sequence"/>
</dbReference>
<organism evidence="4 5">
    <name type="scientific">Carnegiea gigantea</name>
    <dbReference type="NCBI Taxonomy" id="171969"/>
    <lineage>
        <taxon>Eukaryota</taxon>
        <taxon>Viridiplantae</taxon>
        <taxon>Streptophyta</taxon>
        <taxon>Embryophyta</taxon>
        <taxon>Tracheophyta</taxon>
        <taxon>Spermatophyta</taxon>
        <taxon>Magnoliopsida</taxon>
        <taxon>eudicotyledons</taxon>
        <taxon>Gunneridae</taxon>
        <taxon>Pentapetalae</taxon>
        <taxon>Caryophyllales</taxon>
        <taxon>Cactineae</taxon>
        <taxon>Cactaceae</taxon>
        <taxon>Cactoideae</taxon>
        <taxon>Echinocereeae</taxon>
        <taxon>Carnegiea</taxon>
    </lineage>
</organism>
<accession>A0A9Q1GZ99</accession>
<feature type="compositionally biased region" description="Acidic residues" evidence="2">
    <location>
        <begin position="213"/>
        <end position="224"/>
    </location>
</feature>
<evidence type="ECO:0000313" key="5">
    <source>
        <dbReference type="Proteomes" id="UP001153076"/>
    </source>
</evidence>
<dbReference type="PANTHER" id="PTHR33083">
    <property type="entry name" value="EXPRESSED PROTEIN"/>
    <property type="match status" value="1"/>
</dbReference>
<evidence type="ECO:0000256" key="1">
    <source>
        <dbReference type="ARBA" id="ARBA00034773"/>
    </source>
</evidence>
<sequence length="496" mass="53699">MKRHQRWRAKEGEDGAMVGADGGEEELGKALETGRGVIGEEGSDMSATADGEALGSPLLSGMDSRHRRRPSSDRFLVAFSRPPLSTSARNSDAGDELREDDVFFAGADFSNPPSTSFTPHHLHHNHNSNNKSFKPESFGILAALRDSDDNRSVFNHKVSPQPMMIPLSRRNSGTPEVCNNSPMPVKYHQSAPMKVPVMPGRGRRRRKGSAFGYEDDDDDDDDEGEMLPPHEIVARKMAKLPVLSCSVLEGAGRTLKGRDLRQVRNAVFRQTAHAGFDIRGSLPNRLIQPCGSSVRSITFSSLMLFLASIALIMVLLSRVIQFKFSLLCDELYTVLAIALAFSRIVLTSGAVVKGSVLCTDCDPHYDLSGIKVFVKCDQVKKLSMATTDATGAFETELPSNAATSAAPASENCLAKLFGGRSQLYALKKDMVSMVVPAQGAKNTYTLVTPLAFSKSCPGKCDSGLGSSKTFDVPIPPHYGLPPSDFFRPVLPIIGIP</sequence>
<evidence type="ECO:0000256" key="3">
    <source>
        <dbReference type="SAM" id="Phobius"/>
    </source>
</evidence>
<dbReference type="GO" id="GO:0010150">
    <property type="term" value="P:leaf senescence"/>
    <property type="evidence" value="ECO:0007669"/>
    <property type="project" value="UniProtKB-ARBA"/>
</dbReference>
<comment type="similarity">
    <text evidence="1">Belongs to the senescence regulator S40 family.</text>
</comment>
<dbReference type="Pfam" id="PF04520">
    <property type="entry name" value="Senescence_reg"/>
    <property type="match status" value="1"/>
</dbReference>
<dbReference type="PANTHER" id="PTHR33083:SF50">
    <property type="entry name" value="PROTEIN S40-7"/>
    <property type="match status" value="1"/>
</dbReference>
<proteinExistence type="inferred from homology"/>
<feature type="region of interest" description="Disordered" evidence="2">
    <location>
        <begin position="193"/>
        <end position="224"/>
    </location>
</feature>
<dbReference type="EMBL" id="JAKOGI010001049">
    <property type="protein sequence ID" value="KAJ8428116.1"/>
    <property type="molecule type" value="Genomic_DNA"/>
</dbReference>
<dbReference type="InterPro" id="IPR007608">
    <property type="entry name" value="Senescence_reg_S40"/>
</dbReference>
<reference evidence="4" key="1">
    <citation type="submission" date="2022-04" db="EMBL/GenBank/DDBJ databases">
        <title>Carnegiea gigantea Genome sequencing and assembly v2.</title>
        <authorList>
            <person name="Copetti D."/>
            <person name="Sanderson M.J."/>
            <person name="Burquez A."/>
            <person name="Wojciechowski M.F."/>
        </authorList>
    </citation>
    <scope>NUCLEOTIDE SEQUENCE</scope>
    <source>
        <strain evidence="4">SGP5-SGP5p</strain>
        <tissue evidence="4">Aerial part</tissue>
    </source>
</reference>
<keyword evidence="3" id="KW-1133">Transmembrane helix</keyword>
<gene>
    <name evidence="4" type="ORF">Cgig2_000888</name>
</gene>
<protein>
    <submittedName>
        <fullName evidence="4">Uncharacterized protein</fullName>
    </submittedName>
</protein>
<evidence type="ECO:0000313" key="4">
    <source>
        <dbReference type="EMBL" id="KAJ8428116.1"/>
    </source>
</evidence>
<dbReference type="OrthoDB" id="684536at2759"/>
<feature type="transmembrane region" description="Helical" evidence="3">
    <location>
        <begin position="331"/>
        <end position="352"/>
    </location>
</feature>
<comment type="caution">
    <text evidence="4">The sequence shown here is derived from an EMBL/GenBank/DDBJ whole genome shotgun (WGS) entry which is preliminary data.</text>
</comment>
<feature type="transmembrane region" description="Helical" evidence="3">
    <location>
        <begin position="297"/>
        <end position="319"/>
    </location>
</feature>